<dbReference type="EMBL" id="LGRX02002040">
    <property type="protein sequence ID" value="KAK3284964.1"/>
    <property type="molecule type" value="Genomic_DNA"/>
</dbReference>
<evidence type="ECO:0000313" key="3">
    <source>
        <dbReference type="Proteomes" id="UP001190700"/>
    </source>
</evidence>
<organism evidence="2 3">
    <name type="scientific">Cymbomonas tetramitiformis</name>
    <dbReference type="NCBI Taxonomy" id="36881"/>
    <lineage>
        <taxon>Eukaryota</taxon>
        <taxon>Viridiplantae</taxon>
        <taxon>Chlorophyta</taxon>
        <taxon>Pyramimonadophyceae</taxon>
        <taxon>Pyramimonadales</taxon>
        <taxon>Pyramimonadaceae</taxon>
        <taxon>Cymbomonas</taxon>
    </lineage>
</organism>
<dbReference type="EMBL" id="LGRX02004871">
    <property type="protein sequence ID" value="KAK3279467.1"/>
    <property type="molecule type" value="Genomic_DNA"/>
</dbReference>
<protein>
    <submittedName>
        <fullName evidence="2">Uncharacterized protein</fullName>
    </submittedName>
</protein>
<name>A0AAE0GV17_9CHLO</name>
<evidence type="ECO:0000313" key="2">
    <source>
        <dbReference type="EMBL" id="KAK3284964.1"/>
    </source>
</evidence>
<evidence type="ECO:0000313" key="1">
    <source>
        <dbReference type="EMBL" id="KAK3279467.1"/>
    </source>
</evidence>
<proteinExistence type="predicted"/>
<gene>
    <name evidence="1" type="ORF">CYMTET_12653</name>
    <name evidence="2" type="ORF">CYMTET_7411</name>
</gene>
<dbReference type="AlphaFoldDB" id="A0AAE0GV17"/>
<reference evidence="2" key="2">
    <citation type="submission" date="2023-06" db="EMBL/GenBank/DDBJ databases">
        <title>Long-read-based genome assembly of the green algal bacterivore Cymbomonas tetramitiformis.</title>
        <authorList>
            <person name="Gyaltshen Y."/>
            <person name="Rozenberg A."/>
            <person name="Paasch A."/>
            <person name="Burns J.A."/>
            <person name="Warring S."/>
            <person name="Larson R."/>
            <person name="Maurer-Alcala X."/>
            <person name="Dacks J."/>
            <person name="Kim E."/>
        </authorList>
    </citation>
    <scope>NUCLEOTIDE SEQUENCE</scope>
    <source>
        <strain evidence="2">PLY_AMNH</strain>
    </source>
</reference>
<keyword evidence="3" id="KW-1185">Reference proteome</keyword>
<comment type="caution">
    <text evidence="2">The sequence shown here is derived from an EMBL/GenBank/DDBJ whole genome shotgun (WGS) entry which is preliminary data.</text>
</comment>
<dbReference type="Proteomes" id="UP001190700">
    <property type="component" value="Unassembled WGS sequence"/>
</dbReference>
<accession>A0AAE0GV17</accession>
<sequence>MPGGHADKLDLFDSFRFGPAAKSTASIPTHVPVPGEKRKLAQARENLDCTSGFVEVEILCKQCRKSGGNSIQRSLKNFLAPVKQASRASPSLVGVQEGNISEVVEAAAASTTAEPELIKTILYKIAFTK</sequence>
<reference evidence="2 3" key="1">
    <citation type="journal article" date="2015" name="Genome Biol. Evol.">
        <title>Comparative Genomics of a Bacterivorous Green Alga Reveals Evolutionary Causalities and Consequences of Phago-Mixotrophic Mode of Nutrition.</title>
        <authorList>
            <person name="Burns J.A."/>
            <person name="Paasch A."/>
            <person name="Narechania A."/>
            <person name="Kim E."/>
        </authorList>
    </citation>
    <scope>NUCLEOTIDE SEQUENCE [LARGE SCALE GENOMIC DNA]</scope>
    <source>
        <strain evidence="2">PLY_AMNH</strain>
    </source>
</reference>